<evidence type="ECO:0000256" key="1">
    <source>
        <dbReference type="SAM" id="MobiDB-lite"/>
    </source>
</evidence>
<evidence type="ECO:0000313" key="2">
    <source>
        <dbReference type="EMBL" id="MFD1834757.1"/>
    </source>
</evidence>
<dbReference type="RefSeq" id="WP_343903977.1">
    <property type="nucleotide sequence ID" value="NZ_BAAAIS010000002.1"/>
</dbReference>
<organism evidence="2 3">
    <name type="scientific">Brachybacterium rhamnosum</name>
    <dbReference type="NCBI Taxonomy" id="173361"/>
    <lineage>
        <taxon>Bacteria</taxon>
        <taxon>Bacillati</taxon>
        <taxon>Actinomycetota</taxon>
        <taxon>Actinomycetes</taxon>
        <taxon>Micrococcales</taxon>
        <taxon>Dermabacteraceae</taxon>
        <taxon>Brachybacterium</taxon>
    </lineage>
</organism>
<accession>A0ABW4PX80</accession>
<gene>
    <name evidence="2" type="ORF">ACFSDA_06665</name>
</gene>
<evidence type="ECO:0000313" key="3">
    <source>
        <dbReference type="Proteomes" id="UP001597280"/>
    </source>
</evidence>
<feature type="region of interest" description="Disordered" evidence="1">
    <location>
        <begin position="315"/>
        <end position="345"/>
    </location>
</feature>
<comment type="caution">
    <text evidence="2">The sequence shown here is derived from an EMBL/GenBank/DDBJ whole genome shotgun (WGS) entry which is preliminary data.</text>
</comment>
<protein>
    <submittedName>
        <fullName evidence="2">Uncharacterized protein</fullName>
    </submittedName>
</protein>
<keyword evidence="3" id="KW-1185">Reference proteome</keyword>
<dbReference type="Proteomes" id="UP001597280">
    <property type="component" value="Unassembled WGS sequence"/>
</dbReference>
<sequence>MELIHPRDLALWRERRDLRGQTGRLLRRLRGGAADEQVPLAELASIPGDDSGTRSTLVVLEDLDDRAMGALLAPLPYLRGTVHCVVVGAQSVPTELASLPRSPVQGLEGLLEATGAGAVLTAGGAGPWTRGLHEEVIGRGVATFVLQTGQVTPFSPPLPEETTVVAWTDADAALLRSGRHDVDTMVIGSQRLWELSHDPVTELQDGPPVLLARLADDLLPRHLATRAAASAMRHGQFRLRPDIGDTDPISRASYELWRRRGAELVEPGAELPAVPLVGVRQEELLEAAVRGVPVRVHAPGAPAWLQDLWDRTGMRRYGSSGPSRPPAPPAEEPATVLAETLDGVR</sequence>
<name>A0ABW4PX80_9MICO</name>
<dbReference type="EMBL" id="JBHUFL010000002">
    <property type="protein sequence ID" value="MFD1834757.1"/>
    <property type="molecule type" value="Genomic_DNA"/>
</dbReference>
<reference evidence="3" key="1">
    <citation type="journal article" date="2019" name="Int. J. Syst. Evol. Microbiol.">
        <title>The Global Catalogue of Microorganisms (GCM) 10K type strain sequencing project: providing services to taxonomists for standard genome sequencing and annotation.</title>
        <authorList>
            <consortium name="The Broad Institute Genomics Platform"/>
            <consortium name="The Broad Institute Genome Sequencing Center for Infectious Disease"/>
            <person name="Wu L."/>
            <person name="Ma J."/>
        </authorList>
    </citation>
    <scope>NUCLEOTIDE SEQUENCE [LARGE SCALE GENOMIC DNA]</scope>
    <source>
        <strain evidence="3">JCM 11650</strain>
    </source>
</reference>
<proteinExistence type="predicted"/>